<dbReference type="GeneID" id="54630246"/>
<dbReference type="Pfam" id="PF17276">
    <property type="entry name" value="DUF5341"/>
    <property type="match status" value="1"/>
</dbReference>
<keyword evidence="1" id="KW-0472">Membrane</keyword>
<reference evidence="2" key="3">
    <citation type="submission" date="2025-07" db="EMBL/GenBank/DDBJ databases">
        <authorList>
            <consortium name="NCBI Genome Project"/>
        </authorList>
    </citation>
    <scope>NUCLEOTIDE SEQUENCE</scope>
    <source>
        <strain evidence="2">CBS432</strain>
    </source>
</reference>
<feature type="transmembrane region" description="Helical" evidence="1">
    <location>
        <begin position="146"/>
        <end position="179"/>
    </location>
</feature>
<dbReference type="VEuPathDB" id="FungiDB:SPAR_E02610"/>
<dbReference type="InterPro" id="IPR035237">
    <property type="entry name" value="DUF5341"/>
</dbReference>
<evidence type="ECO:0000313" key="2">
    <source>
        <dbReference type="RefSeq" id="XP_033766004.1"/>
    </source>
</evidence>
<organism evidence="2">
    <name type="scientific">Saccharomyces paradoxus</name>
    <name type="common">Yeast</name>
    <name type="synonym">Saccharomyces douglasii</name>
    <dbReference type="NCBI Taxonomy" id="27291"/>
    <lineage>
        <taxon>Eukaryota</taxon>
        <taxon>Fungi</taxon>
        <taxon>Dikarya</taxon>
        <taxon>Ascomycota</taxon>
        <taxon>Saccharomycotina</taxon>
        <taxon>Saccharomycetes</taxon>
        <taxon>Saccharomycetales</taxon>
        <taxon>Saccharomycetaceae</taxon>
        <taxon>Saccharomyces</taxon>
    </lineage>
</organism>
<dbReference type="KEGG" id="spao:SPAR_E02610"/>
<dbReference type="OrthoDB" id="4038251at2759"/>
<sequence length="407" mass="44358">MSAEPFFEGALANFRYWARLFWQVLCVVTNLYKVTLLEHYIVIPNNVCRIEKKIYEKMNRSYTDDMNSSSPNYLTTRTFRIFRLFAIIFALLLIAYSLFLSTLKTGSIPDRANTVTLMRRARWSFGTGLGLGGFVIAAAAYATPYWVAAICLATASEVCAPIAGAVLATAAVIVAAVLVGKSSGSATKRGLTKTISVLNHTITFTDHILNGQTLSNGTGSNFVTIGFSGYAVHDTIKRDSTTDINFVGYTTEHGTHISTSSVHNVSSLIDKIVAAVPGVPDTGGNASALSFQKRSQEFATSWISMTYDQSYGDLAQTWQNDEGGAGNFDSYAEEELQNFFSGNRDWKYCFAAEDTKSGEPIDYDDIPGDGPGTGSAFKLEIYFNTYGGIDNYCNDEHIGAQNTGDGR</sequence>
<dbReference type="RefSeq" id="XP_033766004.1">
    <property type="nucleotide sequence ID" value="XM_033910113.1"/>
</dbReference>
<dbReference type="AlphaFoldDB" id="A0A8B8UQG8"/>
<reference evidence="2" key="4">
    <citation type="submission" date="2025-08" db="UniProtKB">
        <authorList>
            <consortium name="RefSeq"/>
        </authorList>
    </citation>
    <scope>IDENTIFICATION</scope>
    <source>
        <strain evidence="2">CBS432</strain>
    </source>
</reference>
<reference evidence="2" key="2">
    <citation type="submission" date="2020-01" db="EMBL/GenBank/DDBJ databases">
        <title>Population-level Yeast Reference Genomes.</title>
        <authorList>
            <person name="Yue J.-X."/>
        </authorList>
    </citation>
    <scope>NUCLEOTIDE SEQUENCE</scope>
    <source>
        <strain evidence="2">CBS432</strain>
    </source>
</reference>
<gene>
    <name evidence="2" type="ORF">SPAR_E02610</name>
</gene>
<accession>A0A8B8UQG8</accession>
<keyword evidence="1" id="KW-0812">Transmembrane</keyword>
<evidence type="ECO:0000256" key="1">
    <source>
        <dbReference type="SAM" id="Phobius"/>
    </source>
</evidence>
<protein>
    <submittedName>
        <fullName evidence="2">Uncharacterized protein</fullName>
    </submittedName>
</protein>
<feature type="transmembrane region" description="Helical" evidence="1">
    <location>
        <begin position="121"/>
        <end position="140"/>
    </location>
</feature>
<keyword evidence="1" id="KW-1133">Transmembrane helix</keyword>
<proteinExistence type="predicted"/>
<name>A0A8B8UQG8_SACPA</name>
<feature type="transmembrane region" description="Helical" evidence="1">
    <location>
        <begin position="81"/>
        <end position="100"/>
    </location>
</feature>
<reference evidence="2" key="1">
    <citation type="journal article" date="2017" name="Nat. Genet.">
        <title>Contrasting evolutionary genome dynamics between domesticated and wild yeasts.</title>
        <authorList>
            <person name="Yue J.X."/>
            <person name="Li J."/>
            <person name="Aigrain L."/>
            <person name="Hallin J."/>
            <person name="Persson K."/>
            <person name="Oliver K."/>
            <person name="Bergstrom A."/>
            <person name="Coupland P."/>
            <person name="Warringer J."/>
            <person name="Lagomarsino M.C."/>
            <person name="Fischer G."/>
            <person name="Durbin R."/>
            <person name="Liti G."/>
        </authorList>
    </citation>
    <scope>NUCLEOTIDE SEQUENCE</scope>
    <source>
        <strain evidence="2">CBS432</strain>
    </source>
</reference>